<comment type="caution">
    <text evidence="1">The sequence shown here is derived from an EMBL/GenBank/DDBJ whole genome shotgun (WGS) entry which is preliminary data.</text>
</comment>
<protein>
    <submittedName>
        <fullName evidence="1">Uncharacterized protein</fullName>
    </submittedName>
</protein>
<reference evidence="1 2" key="1">
    <citation type="submission" date="2016-02" db="EMBL/GenBank/DDBJ databases">
        <authorList>
            <person name="Wen L."/>
            <person name="He K."/>
            <person name="Yang H."/>
        </authorList>
    </citation>
    <scope>NUCLEOTIDE SEQUENCE [LARGE SCALE GENOMIC DNA]</scope>
    <source>
        <strain evidence="1 2">DSM 22607</strain>
    </source>
</reference>
<accession>A0A136Q7F1</accession>
<dbReference type="AlphaFoldDB" id="A0A136Q7F1"/>
<sequence length="66" mass="7495">MECGFFVGKWHTARPYRFRAKPRLRSSRAKCTAACFMDALAVTAAAGTGTWENDFAKHRDNMDIPR</sequence>
<evidence type="ECO:0000313" key="2">
    <source>
        <dbReference type="Proteomes" id="UP000070366"/>
    </source>
</evidence>
<keyword evidence="2" id="KW-1185">Reference proteome</keyword>
<dbReference type="EMBL" id="LSZW01000040">
    <property type="protein sequence ID" value="KXK66559.1"/>
    <property type="molecule type" value="Genomic_DNA"/>
</dbReference>
<dbReference type="Proteomes" id="UP000070366">
    <property type="component" value="Unassembled WGS sequence"/>
</dbReference>
<organism evidence="1 2">
    <name type="scientific">Christensenella minuta</name>
    <dbReference type="NCBI Taxonomy" id="626937"/>
    <lineage>
        <taxon>Bacteria</taxon>
        <taxon>Bacillati</taxon>
        <taxon>Bacillota</taxon>
        <taxon>Clostridia</taxon>
        <taxon>Christensenellales</taxon>
        <taxon>Christensenellaceae</taxon>
        <taxon>Christensenella</taxon>
    </lineage>
</organism>
<gene>
    <name evidence="1" type="ORF">HMPREF3293_00602</name>
</gene>
<dbReference type="STRING" id="626937.HMPREF3293_00602"/>
<name>A0A136Q7F1_9FIRM</name>
<evidence type="ECO:0000313" key="1">
    <source>
        <dbReference type="EMBL" id="KXK66559.1"/>
    </source>
</evidence>
<proteinExistence type="predicted"/>